<evidence type="ECO:0000313" key="2">
    <source>
        <dbReference type="Proteomes" id="UP000579153"/>
    </source>
</evidence>
<sequence length="410" mass="44956">MSDWILRIGMTEVNDGDERADARNLPMFASGWLRNRVPLEGGLFVLGLVHPGTGTTVLELDDAGQPIPVTAEGLAIIERIENRWPRADVSAEDVAVLSGEPVELRFLLLSRLAREGSPAPRLFHTLPWHLVTRAAHEIDTALRGVEPMTATRLRHWFTPAGSRFTAAIDQIAAGLRAGDDEAVRVGGTALCTRLLIANTERIPGETRHALCGLVETLASRDPFLRHSAALATARLRHPGQTSGEPLRLTSRLQPAASADRQVRKNIQEFLRPPFTMRLTVRSQGRLQLSVRAALRPELAAAADAYRVMLVRLTVRGDGEETPYVIPLRRGPDGLMGVASLRVSWGEFELRMDGPPIGLAEAELLTEAELRHSIRSVETGAELLPWQELSARLRSHHPLHALLGERAGNGQ</sequence>
<dbReference type="AlphaFoldDB" id="A0A7W9G8X0"/>
<reference evidence="1 2" key="1">
    <citation type="submission" date="2020-08" db="EMBL/GenBank/DDBJ databases">
        <title>Sequencing the genomes of 1000 actinobacteria strains.</title>
        <authorList>
            <person name="Klenk H.-P."/>
        </authorList>
    </citation>
    <scope>NUCLEOTIDE SEQUENCE [LARGE SCALE GENOMIC DNA]</scope>
    <source>
        <strain evidence="1 2">DSM 45507</strain>
    </source>
</reference>
<name>A0A7W9G8X0_9ACTN</name>
<accession>A0A7W9G8X0</accession>
<proteinExistence type="predicted"/>
<dbReference type="EMBL" id="JACHMB010000001">
    <property type="protein sequence ID" value="MBB5779332.1"/>
    <property type="molecule type" value="Genomic_DNA"/>
</dbReference>
<dbReference type="RefSeq" id="WP_185072660.1">
    <property type="nucleotide sequence ID" value="NZ_JACHMB010000001.1"/>
</dbReference>
<protein>
    <submittedName>
        <fullName evidence="1">Uncharacterized protein</fullName>
    </submittedName>
</protein>
<gene>
    <name evidence="1" type="ORF">HD596_006088</name>
</gene>
<dbReference type="Proteomes" id="UP000579153">
    <property type="component" value="Unassembled WGS sequence"/>
</dbReference>
<organism evidence="1 2">
    <name type="scientific">Nonomuraea jabiensis</name>
    <dbReference type="NCBI Taxonomy" id="882448"/>
    <lineage>
        <taxon>Bacteria</taxon>
        <taxon>Bacillati</taxon>
        <taxon>Actinomycetota</taxon>
        <taxon>Actinomycetes</taxon>
        <taxon>Streptosporangiales</taxon>
        <taxon>Streptosporangiaceae</taxon>
        <taxon>Nonomuraea</taxon>
    </lineage>
</organism>
<keyword evidence="2" id="KW-1185">Reference proteome</keyword>
<comment type="caution">
    <text evidence="1">The sequence shown here is derived from an EMBL/GenBank/DDBJ whole genome shotgun (WGS) entry which is preliminary data.</text>
</comment>
<evidence type="ECO:0000313" key="1">
    <source>
        <dbReference type="EMBL" id="MBB5779332.1"/>
    </source>
</evidence>